<gene>
    <name evidence="3" type="ORF">C0Q70_14509</name>
</gene>
<feature type="chain" id="PRO_5015587180" description="EB domain-containing protein" evidence="1">
    <location>
        <begin position="20"/>
        <end position="294"/>
    </location>
</feature>
<sequence>MQAILLVTVFSCLLAAAQGAGAGEACDATNTCADTNSACVASKCACNDGYTQSGTTCNKTPQAAGPGAGEACDATHKCADANAACVAAKCACNDGYTQSGKTCSKTQAAGPGVGEACDSTHTCADANSNCVAANRGIIDASDKALGEDCTFASGGQSNCADANAICTPSSDPKSKPEQPVLHLPLIVFHSRPALRPASVMTATLHYRLACVVAAIDQGKVNAACDGTRIWHGYQEHHIHQQIAKYAIRTCDQRTPLTVYYVTLTVYYLSAVCSKPGDHSVQRSVNSTAVALCDS</sequence>
<proteinExistence type="predicted"/>
<dbReference type="EMBL" id="PZQS01000009">
    <property type="protein sequence ID" value="PVD24040.1"/>
    <property type="molecule type" value="Genomic_DNA"/>
</dbReference>
<accession>A0A2T7NS91</accession>
<keyword evidence="4" id="KW-1185">Reference proteome</keyword>
<evidence type="ECO:0000256" key="1">
    <source>
        <dbReference type="SAM" id="SignalP"/>
    </source>
</evidence>
<evidence type="ECO:0000259" key="2">
    <source>
        <dbReference type="Pfam" id="PF01683"/>
    </source>
</evidence>
<comment type="caution">
    <text evidence="3">The sequence shown here is derived from an EMBL/GenBank/DDBJ whole genome shotgun (WGS) entry which is preliminary data.</text>
</comment>
<feature type="domain" description="EB" evidence="2">
    <location>
        <begin position="69"/>
        <end position="103"/>
    </location>
</feature>
<dbReference type="InterPro" id="IPR006149">
    <property type="entry name" value="EB_dom"/>
</dbReference>
<dbReference type="Pfam" id="PF01683">
    <property type="entry name" value="EB"/>
    <property type="match status" value="2"/>
</dbReference>
<organism evidence="3 4">
    <name type="scientific">Pomacea canaliculata</name>
    <name type="common">Golden apple snail</name>
    <dbReference type="NCBI Taxonomy" id="400727"/>
    <lineage>
        <taxon>Eukaryota</taxon>
        <taxon>Metazoa</taxon>
        <taxon>Spiralia</taxon>
        <taxon>Lophotrochozoa</taxon>
        <taxon>Mollusca</taxon>
        <taxon>Gastropoda</taxon>
        <taxon>Caenogastropoda</taxon>
        <taxon>Architaenioglossa</taxon>
        <taxon>Ampullarioidea</taxon>
        <taxon>Ampullariidae</taxon>
        <taxon>Pomacea</taxon>
    </lineage>
</organism>
<feature type="domain" description="EB" evidence="2">
    <location>
        <begin position="20"/>
        <end position="57"/>
    </location>
</feature>
<evidence type="ECO:0000313" key="4">
    <source>
        <dbReference type="Proteomes" id="UP000245119"/>
    </source>
</evidence>
<name>A0A2T7NS91_POMCA</name>
<reference evidence="3 4" key="1">
    <citation type="submission" date="2018-04" db="EMBL/GenBank/DDBJ databases">
        <title>The genome of golden apple snail Pomacea canaliculata provides insight into stress tolerance and invasive adaptation.</title>
        <authorList>
            <person name="Liu C."/>
            <person name="Liu B."/>
            <person name="Ren Y."/>
            <person name="Zhang Y."/>
            <person name="Wang H."/>
            <person name="Li S."/>
            <person name="Jiang F."/>
            <person name="Yin L."/>
            <person name="Zhang G."/>
            <person name="Qian W."/>
            <person name="Fan W."/>
        </authorList>
    </citation>
    <scope>NUCLEOTIDE SEQUENCE [LARGE SCALE GENOMIC DNA]</scope>
    <source>
        <strain evidence="3">SZHN2017</strain>
        <tissue evidence="3">Muscle</tissue>
    </source>
</reference>
<dbReference type="AlphaFoldDB" id="A0A2T7NS91"/>
<feature type="signal peptide" evidence="1">
    <location>
        <begin position="1"/>
        <end position="19"/>
    </location>
</feature>
<keyword evidence="1" id="KW-0732">Signal</keyword>
<dbReference type="Proteomes" id="UP000245119">
    <property type="component" value="Linkage Group LG9"/>
</dbReference>
<protein>
    <recommendedName>
        <fullName evidence="2">EB domain-containing protein</fullName>
    </recommendedName>
</protein>
<evidence type="ECO:0000313" key="3">
    <source>
        <dbReference type="EMBL" id="PVD24040.1"/>
    </source>
</evidence>